<keyword evidence="3" id="KW-0808">Transferase</keyword>
<organism evidence="3">
    <name type="scientific">mine drainage metagenome</name>
    <dbReference type="NCBI Taxonomy" id="410659"/>
    <lineage>
        <taxon>unclassified sequences</taxon>
        <taxon>metagenomes</taxon>
        <taxon>ecological metagenomes</taxon>
    </lineage>
</organism>
<evidence type="ECO:0000313" key="3">
    <source>
        <dbReference type="EMBL" id="OIQ90503.1"/>
    </source>
</evidence>
<sequence>MTTPVATLDFSGMSCPAPLVGAKRVVDDLQPGQTLVLISDCPGTPDDLAAWAKVTGHEVLATEKQAGGKTAFTIRKGGGEKRRVNVTLDIRGVSCPGPIVEAKRLLDAMRPGEVLLLISNCPGSPSDVRAWTKGGAIELEAAVEAGRGSHEFYLKKN</sequence>
<comment type="similarity">
    <text evidence="1">Belongs to the sulfur carrier protein TusA family.</text>
</comment>
<dbReference type="InterPro" id="IPR036868">
    <property type="entry name" value="TusA-like_sf"/>
</dbReference>
<gene>
    <name evidence="3" type="primary">tusA_18</name>
    <name evidence="3" type="ORF">GALL_275830</name>
</gene>
<feature type="domain" description="UPF0033" evidence="2">
    <location>
        <begin position="8"/>
        <end position="32"/>
    </location>
</feature>
<dbReference type="PROSITE" id="PS01148">
    <property type="entry name" value="UPF0033"/>
    <property type="match status" value="2"/>
</dbReference>
<dbReference type="PANTHER" id="PTHR33279:SF6">
    <property type="entry name" value="SULFUR CARRIER PROTEIN YEDF-RELATED"/>
    <property type="match status" value="1"/>
</dbReference>
<comment type="caution">
    <text evidence="3">The sequence shown here is derived from an EMBL/GenBank/DDBJ whole genome shotgun (WGS) entry which is preliminary data.</text>
</comment>
<evidence type="ECO:0000256" key="1">
    <source>
        <dbReference type="ARBA" id="ARBA00008984"/>
    </source>
</evidence>
<feature type="domain" description="UPF0033" evidence="2">
    <location>
        <begin position="88"/>
        <end position="112"/>
    </location>
</feature>
<protein>
    <submittedName>
        <fullName evidence="3">Sulfurtransferase TusA</fullName>
        <ecNumber evidence="3">2.8.1.-</ecNumber>
    </submittedName>
</protein>
<name>A0A1J5RES6_9ZZZZ</name>
<dbReference type="SUPFAM" id="SSF64307">
    <property type="entry name" value="SirA-like"/>
    <property type="match status" value="2"/>
</dbReference>
<reference evidence="3" key="1">
    <citation type="submission" date="2016-10" db="EMBL/GenBank/DDBJ databases">
        <title>Sequence of Gallionella enrichment culture.</title>
        <authorList>
            <person name="Poehlein A."/>
            <person name="Muehling M."/>
            <person name="Daniel R."/>
        </authorList>
    </citation>
    <scope>NUCLEOTIDE SEQUENCE</scope>
</reference>
<dbReference type="Pfam" id="PF01206">
    <property type="entry name" value="TusA"/>
    <property type="match status" value="2"/>
</dbReference>
<evidence type="ECO:0000259" key="2">
    <source>
        <dbReference type="PROSITE" id="PS01148"/>
    </source>
</evidence>
<dbReference type="AlphaFoldDB" id="A0A1J5RES6"/>
<proteinExistence type="inferred from homology"/>
<dbReference type="CDD" id="cd00291">
    <property type="entry name" value="SirA_YedF_YeeD"/>
    <property type="match status" value="2"/>
</dbReference>
<dbReference type="EC" id="2.8.1.-" evidence="3"/>
<dbReference type="Gene3D" id="3.30.110.40">
    <property type="entry name" value="TusA-like domain"/>
    <property type="match status" value="2"/>
</dbReference>
<dbReference type="PANTHER" id="PTHR33279">
    <property type="entry name" value="SULFUR CARRIER PROTEIN YEDF-RELATED"/>
    <property type="match status" value="1"/>
</dbReference>
<dbReference type="GO" id="GO:0016740">
    <property type="term" value="F:transferase activity"/>
    <property type="evidence" value="ECO:0007669"/>
    <property type="project" value="UniProtKB-KW"/>
</dbReference>
<accession>A0A1J5RES6</accession>
<dbReference type="EMBL" id="MLJW01000289">
    <property type="protein sequence ID" value="OIQ90503.1"/>
    <property type="molecule type" value="Genomic_DNA"/>
</dbReference>
<dbReference type="InterPro" id="IPR001455">
    <property type="entry name" value="TusA-like"/>
</dbReference>